<feature type="binding site" evidence="6">
    <location>
        <position position="328"/>
    </location>
    <ligand>
        <name>a divalent metal cation</name>
        <dbReference type="ChEBI" id="CHEBI:60240"/>
        <label>1</label>
    </ligand>
</feature>
<dbReference type="GO" id="GO:0046872">
    <property type="term" value="F:metal ion binding"/>
    <property type="evidence" value="ECO:0007669"/>
    <property type="project" value="UniProtKB-UniRule"/>
</dbReference>
<dbReference type="GO" id="GO:0005737">
    <property type="term" value="C:cytoplasm"/>
    <property type="evidence" value="ECO:0007669"/>
    <property type="project" value="TreeGrafter"/>
</dbReference>
<dbReference type="PANTHER" id="PTHR13799">
    <property type="entry name" value="NGG1 INTERACTING FACTOR 3"/>
    <property type="match status" value="1"/>
</dbReference>
<dbReference type="Pfam" id="PF01784">
    <property type="entry name" value="DUF34_NIF3"/>
    <property type="match status" value="1"/>
</dbReference>
<proteinExistence type="inferred from homology"/>
<evidence type="ECO:0000256" key="4">
    <source>
        <dbReference type="ARBA" id="ARBA00022723"/>
    </source>
</evidence>
<evidence type="ECO:0000256" key="6">
    <source>
        <dbReference type="PIRSR" id="PIRSR602678-1"/>
    </source>
</evidence>
<dbReference type="Gene3D" id="3.40.1390.30">
    <property type="entry name" value="NIF3 (NGG1p interacting factor 3)-like"/>
    <property type="match status" value="1"/>
</dbReference>
<gene>
    <name evidence="7" type="ORF">H9848_04845</name>
</gene>
<comment type="similarity">
    <text evidence="1 5">Belongs to the GTP cyclohydrolase I type 2/NIF3 family.</text>
</comment>
<organism evidence="7 8">
    <name type="scientific">Candidatus Parabacteroides intestinigallinarum</name>
    <dbReference type="NCBI Taxonomy" id="2838722"/>
    <lineage>
        <taxon>Bacteria</taxon>
        <taxon>Pseudomonadati</taxon>
        <taxon>Bacteroidota</taxon>
        <taxon>Bacteroidia</taxon>
        <taxon>Bacteroidales</taxon>
        <taxon>Tannerellaceae</taxon>
        <taxon>Parabacteroides</taxon>
    </lineage>
</organism>
<comment type="caution">
    <text evidence="7">The sequence shown here is derived from an EMBL/GenBank/DDBJ whole genome shotgun (WGS) entry which is preliminary data.</text>
</comment>
<dbReference type="Gene3D" id="3.30.70.120">
    <property type="match status" value="1"/>
</dbReference>
<feature type="binding site" evidence="6">
    <location>
        <position position="104"/>
    </location>
    <ligand>
        <name>a divalent metal cation</name>
        <dbReference type="ChEBI" id="CHEBI:60240"/>
        <label>1</label>
    </ligand>
</feature>
<comment type="subunit">
    <text evidence="2">Homohexamer.</text>
</comment>
<feature type="binding site" evidence="6">
    <location>
        <position position="65"/>
    </location>
    <ligand>
        <name>a divalent metal cation</name>
        <dbReference type="ChEBI" id="CHEBI:60240"/>
        <label>1</label>
    </ligand>
</feature>
<sequence length="365" mass="40513">MLKIKDILKEIELYAPLPLQEGFDNAGLQVGDVNQYATGALLCLDVTEEVIDEAIDRECNLIISHHPLAFKPFKSLTGSTYIERCLIKACKHDLVIYAAHTNLDNAVGGVNYRLAELIGLRNVRILSPQKDALLKLVTFVPDAYAEMTRNALFNAGAGCIGDYDACSYNIQGEGTFRAGADCHPFCGEIGELHMEKETRIEMILPAFKKMAVTRALLSVHPYEEPVVDFYPLANTWEQAGSGVVGELPEEENELDFLLRIKELFDVGCVKHSRFTGRPIREVAICGGSGAFLIKDAIAYGADVFLTGEAKYNDFYDVEDRILLAVIGHYESEICTKDIFYNIISKKFPTFALHLSNVSANPVKYL</sequence>
<reference evidence="7" key="2">
    <citation type="submission" date="2021-04" db="EMBL/GenBank/DDBJ databases">
        <authorList>
            <person name="Gilroy R."/>
        </authorList>
    </citation>
    <scope>NUCLEOTIDE SEQUENCE</scope>
    <source>
        <strain evidence="7">ChiHecec2B26-12326</strain>
    </source>
</reference>
<feature type="binding site" evidence="6">
    <location>
        <position position="332"/>
    </location>
    <ligand>
        <name>a divalent metal cation</name>
        <dbReference type="ChEBI" id="CHEBI:60240"/>
        <label>1</label>
    </ligand>
</feature>
<feature type="binding site" evidence="6">
    <location>
        <position position="66"/>
    </location>
    <ligand>
        <name>a divalent metal cation</name>
        <dbReference type="ChEBI" id="CHEBI:60240"/>
        <label>1</label>
    </ligand>
</feature>
<dbReference type="SUPFAM" id="SSF102705">
    <property type="entry name" value="NIF3 (NGG1p interacting factor 3)-like"/>
    <property type="match status" value="1"/>
</dbReference>
<dbReference type="EMBL" id="DXEN01000032">
    <property type="protein sequence ID" value="HIX85920.1"/>
    <property type="molecule type" value="Genomic_DNA"/>
</dbReference>
<reference evidence="7" key="1">
    <citation type="journal article" date="2021" name="PeerJ">
        <title>Extensive microbial diversity within the chicken gut microbiome revealed by metagenomics and culture.</title>
        <authorList>
            <person name="Gilroy R."/>
            <person name="Ravi A."/>
            <person name="Getino M."/>
            <person name="Pursley I."/>
            <person name="Horton D.L."/>
            <person name="Alikhan N.F."/>
            <person name="Baker D."/>
            <person name="Gharbi K."/>
            <person name="Hall N."/>
            <person name="Watson M."/>
            <person name="Adriaenssens E.M."/>
            <person name="Foster-Nyarko E."/>
            <person name="Jarju S."/>
            <person name="Secka A."/>
            <person name="Antonio M."/>
            <person name="Oren A."/>
            <person name="Chaudhuri R.R."/>
            <person name="La Ragione R."/>
            <person name="Hildebrand F."/>
            <person name="Pallen M.J."/>
        </authorList>
    </citation>
    <scope>NUCLEOTIDE SEQUENCE</scope>
    <source>
        <strain evidence="7">ChiHecec2B26-12326</strain>
    </source>
</reference>
<dbReference type="FunFam" id="3.40.1390.30:FF:000001">
    <property type="entry name" value="GTP cyclohydrolase 1 type 2"/>
    <property type="match status" value="1"/>
</dbReference>
<dbReference type="InterPro" id="IPR036069">
    <property type="entry name" value="DUF34/NIF3_sf"/>
</dbReference>
<evidence type="ECO:0000313" key="8">
    <source>
        <dbReference type="Proteomes" id="UP000823847"/>
    </source>
</evidence>
<evidence type="ECO:0000313" key="7">
    <source>
        <dbReference type="EMBL" id="HIX85920.1"/>
    </source>
</evidence>
<dbReference type="NCBIfam" id="TIGR00486">
    <property type="entry name" value="YbgI_SA1388"/>
    <property type="match status" value="1"/>
</dbReference>
<dbReference type="Proteomes" id="UP000823847">
    <property type="component" value="Unassembled WGS sequence"/>
</dbReference>
<evidence type="ECO:0000256" key="5">
    <source>
        <dbReference type="PIRNR" id="PIRNR037489"/>
    </source>
</evidence>
<protein>
    <recommendedName>
        <fullName evidence="3 5">GTP cyclohydrolase 1 type 2 homolog</fullName>
    </recommendedName>
</protein>
<dbReference type="InterPro" id="IPR015867">
    <property type="entry name" value="N-reg_PII/ATP_PRibTrfase_C"/>
</dbReference>
<dbReference type="InterPro" id="IPR017221">
    <property type="entry name" value="DUF34/NIF3_bac"/>
</dbReference>
<accession>A0A9D1XR57</accession>
<dbReference type="PIRSF" id="PIRSF037489">
    <property type="entry name" value="UCP037489_NIF3_YqfO"/>
    <property type="match status" value="1"/>
</dbReference>
<dbReference type="InterPro" id="IPR002678">
    <property type="entry name" value="DUF34/NIF3"/>
</dbReference>
<evidence type="ECO:0000256" key="1">
    <source>
        <dbReference type="ARBA" id="ARBA00006964"/>
    </source>
</evidence>
<evidence type="ECO:0000256" key="3">
    <source>
        <dbReference type="ARBA" id="ARBA00022112"/>
    </source>
</evidence>
<dbReference type="AlphaFoldDB" id="A0A9D1XR57"/>
<name>A0A9D1XR57_9BACT</name>
<keyword evidence="4 5" id="KW-0479">Metal-binding</keyword>
<evidence type="ECO:0000256" key="2">
    <source>
        <dbReference type="ARBA" id="ARBA00011643"/>
    </source>
</evidence>
<dbReference type="PANTHER" id="PTHR13799:SF14">
    <property type="entry name" value="GTP CYCLOHYDROLASE 1 TYPE 2 HOMOLOG"/>
    <property type="match status" value="1"/>
</dbReference>